<sequence length="158" mass="18448">MNNLPESTICTEKKNTAKPLWLTQFMAVYQQLSTDNLALLKTIYHQDIHFVDPMHEIQGLDDLCQYFKGLYENVFSCEFTINHVVVQENEAAIYWCMRYCHPKLNKGNVIMVDGHSHIKSTADKIIYHRDYLDLGEMLYEHLPLLGKVTQWIKARAAK</sequence>
<dbReference type="Proteomes" id="UP001500021">
    <property type="component" value="Unassembled WGS sequence"/>
</dbReference>
<proteinExistence type="predicted"/>
<organism evidence="2 3">
    <name type="scientific">Colwellia asteriadis</name>
    <dbReference type="NCBI Taxonomy" id="517723"/>
    <lineage>
        <taxon>Bacteria</taxon>
        <taxon>Pseudomonadati</taxon>
        <taxon>Pseudomonadota</taxon>
        <taxon>Gammaproteobacteria</taxon>
        <taxon>Alteromonadales</taxon>
        <taxon>Colwelliaceae</taxon>
        <taxon>Colwellia</taxon>
    </lineage>
</organism>
<dbReference type="InterPro" id="IPR037401">
    <property type="entry name" value="SnoaL-like"/>
</dbReference>
<protein>
    <submittedName>
        <fullName evidence="2">Nuclear transport factor 2 family protein</fullName>
    </submittedName>
</protein>
<dbReference type="EMBL" id="BAAAFA010000002">
    <property type="protein sequence ID" value="GAA0813660.1"/>
    <property type="molecule type" value="Genomic_DNA"/>
</dbReference>
<accession>A0ABP3WDN3</accession>
<feature type="domain" description="SnoaL-like" evidence="1">
    <location>
        <begin position="28"/>
        <end position="128"/>
    </location>
</feature>
<evidence type="ECO:0000313" key="3">
    <source>
        <dbReference type="Proteomes" id="UP001500021"/>
    </source>
</evidence>
<dbReference type="InterPro" id="IPR032710">
    <property type="entry name" value="NTF2-like_dom_sf"/>
</dbReference>
<dbReference type="Gene3D" id="3.10.450.50">
    <property type="match status" value="1"/>
</dbReference>
<evidence type="ECO:0000259" key="1">
    <source>
        <dbReference type="Pfam" id="PF12680"/>
    </source>
</evidence>
<dbReference type="Pfam" id="PF12680">
    <property type="entry name" value="SnoaL_2"/>
    <property type="match status" value="1"/>
</dbReference>
<reference evidence="3" key="1">
    <citation type="journal article" date="2019" name="Int. J. Syst. Evol. Microbiol.">
        <title>The Global Catalogue of Microorganisms (GCM) 10K type strain sequencing project: providing services to taxonomists for standard genome sequencing and annotation.</title>
        <authorList>
            <consortium name="The Broad Institute Genomics Platform"/>
            <consortium name="The Broad Institute Genome Sequencing Center for Infectious Disease"/>
            <person name="Wu L."/>
            <person name="Ma J."/>
        </authorList>
    </citation>
    <scope>NUCLEOTIDE SEQUENCE [LARGE SCALE GENOMIC DNA]</scope>
    <source>
        <strain evidence="3">JCM 15608</strain>
    </source>
</reference>
<dbReference type="RefSeq" id="WP_343815554.1">
    <property type="nucleotide sequence ID" value="NZ_BAAAFA010000002.1"/>
</dbReference>
<name>A0ABP3WDN3_9GAMM</name>
<evidence type="ECO:0000313" key="2">
    <source>
        <dbReference type="EMBL" id="GAA0813660.1"/>
    </source>
</evidence>
<keyword evidence="3" id="KW-1185">Reference proteome</keyword>
<dbReference type="SUPFAM" id="SSF54427">
    <property type="entry name" value="NTF2-like"/>
    <property type="match status" value="1"/>
</dbReference>
<comment type="caution">
    <text evidence="2">The sequence shown here is derived from an EMBL/GenBank/DDBJ whole genome shotgun (WGS) entry which is preliminary data.</text>
</comment>
<gene>
    <name evidence="2" type="ORF">GCM10009111_09380</name>
</gene>